<name>A0A9Q1A4M8_9ROSI</name>
<organism evidence="1 2">
    <name type="scientific">Salix koriyanagi</name>
    <dbReference type="NCBI Taxonomy" id="2511006"/>
    <lineage>
        <taxon>Eukaryota</taxon>
        <taxon>Viridiplantae</taxon>
        <taxon>Streptophyta</taxon>
        <taxon>Embryophyta</taxon>
        <taxon>Tracheophyta</taxon>
        <taxon>Spermatophyta</taxon>
        <taxon>Magnoliopsida</taxon>
        <taxon>eudicotyledons</taxon>
        <taxon>Gunneridae</taxon>
        <taxon>Pentapetalae</taxon>
        <taxon>rosids</taxon>
        <taxon>fabids</taxon>
        <taxon>Malpighiales</taxon>
        <taxon>Salicaceae</taxon>
        <taxon>Saliceae</taxon>
        <taxon>Salix</taxon>
    </lineage>
</organism>
<reference evidence="1" key="1">
    <citation type="submission" date="2022-11" db="EMBL/GenBank/DDBJ databases">
        <authorList>
            <person name="Hyden B.L."/>
            <person name="Feng K."/>
            <person name="Yates T."/>
            <person name="Jawdy S."/>
            <person name="Smart L.B."/>
            <person name="Muchero W."/>
        </authorList>
    </citation>
    <scope>NUCLEOTIDE SEQUENCE</scope>
    <source>
        <tissue evidence="1">Shoot tip</tissue>
    </source>
</reference>
<accession>A0A9Q1A4M8</accession>
<reference evidence="1" key="2">
    <citation type="journal article" date="2023" name="Int. J. Mol. Sci.">
        <title>De Novo Assembly and Annotation of 11 Diverse Shrub Willow (Salix) Genomes Reveals Novel Gene Organization in Sex-Linked Regions.</title>
        <authorList>
            <person name="Hyden B."/>
            <person name="Feng K."/>
            <person name="Yates T.B."/>
            <person name="Jawdy S."/>
            <person name="Cereghino C."/>
            <person name="Smart L.B."/>
            <person name="Muchero W."/>
        </authorList>
    </citation>
    <scope>NUCLEOTIDE SEQUENCE</scope>
    <source>
        <tissue evidence="1">Shoot tip</tissue>
    </source>
</reference>
<comment type="caution">
    <text evidence="1">The sequence shown here is derived from an EMBL/GenBank/DDBJ whole genome shotgun (WGS) entry which is preliminary data.</text>
</comment>
<evidence type="ECO:0000313" key="2">
    <source>
        <dbReference type="Proteomes" id="UP001151752"/>
    </source>
</evidence>
<keyword evidence="2" id="KW-1185">Reference proteome</keyword>
<proteinExistence type="predicted"/>
<evidence type="ECO:0000313" key="1">
    <source>
        <dbReference type="EMBL" id="KAJ6757752.1"/>
    </source>
</evidence>
<sequence length="115" mass="13019">MLMVCWLRIRNHLGKEIGEVGYEFLKFVGGLFGEKAVSWRTSKVKEKEIAKQGTVKGSVNFRAQGNNLTPVIEEEVLNAADNEKANRDFLFSQGSMNKSSLNLDSQRRIRIAIFI</sequence>
<dbReference type="AlphaFoldDB" id="A0A9Q1A4M8"/>
<dbReference type="EMBL" id="JAPFFM010000007">
    <property type="protein sequence ID" value="KAJ6757752.1"/>
    <property type="molecule type" value="Genomic_DNA"/>
</dbReference>
<protein>
    <submittedName>
        <fullName evidence="1">Uncharacterized protein</fullName>
    </submittedName>
</protein>
<dbReference type="Proteomes" id="UP001151752">
    <property type="component" value="Chromosome 13"/>
</dbReference>
<gene>
    <name evidence="1" type="ORF">OIU74_026928</name>
</gene>